<dbReference type="PANTHER" id="PTHR30036">
    <property type="entry name" value="D-XYLOSE-BINDING PERIPLASMIC PROTEIN"/>
    <property type="match status" value="1"/>
</dbReference>
<dbReference type="CDD" id="cd06314">
    <property type="entry name" value="PBP1_tmGBP"/>
    <property type="match status" value="1"/>
</dbReference>
<organism evidence="4 5">
    <name type="scientific">Stieleria varia</name>
    <dbReference type="NCBI Taxonomy" id="2528005"/>
    <lineage>
        <taxon>Bacteria</taxon>
        <taxon>Pseudomonadati</taxon>
        <taxon>Planctomycetota</taxon>
        <taxon>Planctomycetia</taxon>
        <taxon>Pirellulales</taxon>
        <taxon>Pirellulaceae</taxon>
        <taxon>Stieleria</taxon>
    </lineage>
</organism>
<name>A0A5C6ANV9_9BACT</name>
<dbReference type="Pfam" id="PF13407">
    <property type="entry name" value="Peripla_BP_4"/>
    <property type="match status" value="1"/>
</dbReference>
<evidence type="ECO:0000313" key="4">
    <source>
        <dbReference type="EMBL" id="TWU01198.1"/>
    </source>
</evidence>
<proteinExistence type="inferred from homology"/>
<dbReference type="GO" id="GO:0030246">
    <property type="term" value="F:carbohydrate binding"/>
    <property type="evidence" value="ECO:0007669"/>
    <property type="project" value="TreeGrafter"/>
</dbReference>
<dbReference type="InterPro" id="IPR025997">
    <property type="entry name" value="SBP_2_dom"/>
</dbReference>
<dbReference type="AlphaFoldDB" id="A0A5C6ANV9"/>
<dbReference type="PROSITE" id="PS51257">
    <property type="entry name" value="PROKAR_LIPOPROTEIN"/>
    <property type="match status" value="1"/>
</dbReference>
<accession>A0A5C6ANV9</accession>
<keyword evidence="5" id="KW-1185">Reference proteome</keyword>
<dbReference type="RefSeq" id="WP_146521660.1">
    <property type="nucleotide sequence ID" value="NZ_CP151726.1"/>
</dbReference>
<dbReference type="InterPro" id="IPR050555">
    <property type="entry name" value="Bact_Solute-Bind_Prot2"/>
</dbReference>
<dbReference type="OrthoDB" id="569491at2"/>
<dbReference type="Proteomes" id="UP000320176">
    <property type="component" value="Unassembled WGS sequence"/>
</dbReference>
<protein>
    <submittedName>
        <fullName evidence="4">D-ribose-binding periplasmic protein</fullName>
    </submittedName>
</protein>
<dbReference type="PANTHER" id="PTHR30036:SF7">
    <property type="entry name" value="ABC TRANSPORTER PERIPLASMIC-BINDING PROTEIN YPHF"/>
    <property type="match status" value="1"/>
</dbReference>
<comment type="similarity">
    <text evidence="2">Belongs to the bacterial solute-binding protein 2 family.</text>
</comment>
<evidence type="ECO:0000256" key="1">
    <source>
        <dbReference type="ARBA" id="ARBA00004196"/>
    </source>
</evidence>
<gene>
    <name evidence="4" type="primary">rbsB_2</name>
    <name evidence="4" type="ORF">Pla52n_45700</name>
</gene>
<feature type="domain" description="Periplasmic binding protein" evidence="3">
    <location>
        <begin position="51"/>
        <end position="315"/>
    </location>
</feature>
<comment type="subcellular location">
    <subcellularLocation>
        <location evidence="1">Cell envelope</location>
    </subcellularLocation>
</comment>
<evidence type="ECO:0000256" key="2">
    <source>
        <dbReference type="ARBA" id="ARBA00007639"/>
    </source>
</evidence>
<reference evidence="4 5" key="1">
    <citation type="submission" date="2019-02" db="EMBL/GenBank/DDBJ databases">
        <title>Deep-cultivation of Planctomycetes and their phenomic and genomic characterization uncovers novel biology.</title>
        <authorList>
            <person name="Wiegand S."/>
            <person name="Jogler M."/>
            <person name="Boedeker C."/>
            <person name="Pinto D."/>
            <person name="Vollmers J."/>
            <person name="Rivas-Marin E."/>
            <person name="Kohn T."/>
            <person name="Peeters S.H."/>
            <person name="Heuer A."/>
            <person name="Rast P."/>
            <person name="Oberbeckmann S."/>
            <person name="Bunk B."/>
            <person name="Jeske O."/>
            <person name="Meyerdierks A."/>
            <person name="Storesund J.E."/>
            <person name="Kallscheuer N."/>
            <person name="Luecker S."/>
            <person name="Lage O.M."/>
            <person name="Pohl T."/>
            <person name="Merkel B.J."/>
            <person name="Hornburger P."/>
            <person name="Mueller R.-W."/>
            <person name="Bruemmer F."/>
            <person name="Labrenz M."/>
            <person name="Spormann A.M."/>
            <person name="Op Den Camp H."/>
            <person name="Overmann J."/>
            <person name="Amann R."/>
            <person name="Jetten M.S.M."/>
            <person name="Mascher T."/>
            <person name="Medema M.H."/>
            <person name="Devos D.P."/>
            <person name="Kaster A.-K."/>
            <person name="Ovreas L."/>
            <person name="Rohde M."/>
            <person name="Galperin M.Y."/>
            <person name="Jogler C."/>
        </authorList>
    </citation>
    <scope>NUCLEOTIDE SEQUENCE [LARGE SCALE GENOMIC DNA]</scope>
    <source>
        <strain evidence="4 5">Pla52n</strain>
    </source>
</reference>
<sequence>MDSRILKRRPHWLLSITTLCLVTALVSGCTIEKTSSQASSDSGKTKVAFVTNGIASFWTIAEAGCRNAAKDNDCECIVRMPTDQAAGQKRILEELINMKVAGIAVTPINPDNQKDIINKAAAETNLITHDSDAPETDRLLYIGMSNYDAGRMCGKLVKEAMPEGGEVIIFVGRLGQLNADLRRQGVIDELLDRDHNPDRQYDPASDVLKGDKYTILDTRTDNFDFAKAKSNAEDAIVKYGNLGCMVGLFAYNPPNMLEAIRGADKLGEIKVVGFDEDDRTLQAIQEGNCYGTVVQNPYMYGYKSVEILAALARGDRSVIPESKFIDIPARSIRKDNVDEFWAELKELTGESTQ</sequence>
<comment type="caution">
    <text evidence="4">The sequence shown here is derived from an EMBL/GenBank/DDBJ whole genome shotgun (WGS) entry which is preliminary data.</text>
</comment>
<dbReference type="EMBL" id="SJPN01000005">
    <property type="protein sequence ID" value="TWU01198.1"/>
    <property type="molecule type" value="Genomic_DNA"/>
</dbReference>
<dbReference type="InterPro" id="IPR028082">
    <property type="entry name" value="Peripla_BP_I"/>
</dbReference>
<dbReference type="SUPFAM" id="SSF53822">
    <property type="entry name" value="Periplasmic binding protein-like I"/>
    <property type="match status" value="1"/>
</dbReference>
<evidence type="ECO:0000313" key="5">
    <source>
        <dbReference type="Proteomes" id="UP000320176"/>
    </source>
</evidence>
<evidence type="ECO:0000259" key="3">
    <source>
        <dbReference type="Pfam" id="PF13407"/>
    </source>
</evidence>
<dbReference type="GO" id="GO:0030288">
    <property type="term" value="C:outer membrane-bounded periplasmic space"/>
    <property type="evidence" value="ECO:0007669"/>
    <property type="project" value="TreeGrafter"/>
</dbReference>
<dbReference type="Gene3D" id="3.40.50.2300">
    <property type="match status" value="2"/>
</dbReference>